<dbReference type="SUPFAM" id="SSF102400">
    <property type="entry name" value="DNA polymerase III chi subunit"/>
    <property type="match status" value="1"/>
</dbReference>
<dbReference type="Gene3D" id="3.40.50.10110">
    <property type="entry name" value="DNA polymerase III subunit chi"/>
    <property type="match status" value="1"/>
</dbReference>
<reference evidence="1" key="2">
    <citation type="journal article" date="2023" name="Microbiome">
        <title>Synthase-selected sorting approach identifies a beta-lactone synthase in a nudibranch symbiotic bacterium.</title>
        <authorList>
            <person name="Dzunkova M."/>
            <person name="La Clair J.J."/>
            <person name="Tyml T."/>
            <person name="Doud D."/>
            <person name="Schulz F."/>
            <person name="Piquer-Esteban S."/>
            <person name="Porcel Sanchis D."/>
            <person name="Osborn A."/>
            <person name="Robinson D."/>
            <person name="Louie K.B."/>
            <person name="Bowen B.P."/>
            <person name="Bowers R.M."/>
            <person name="Lee J."/>
            <person name="Arnau V."/>
            <person name="Diaz-Villanueva W."/>
            <person name="Stepanauskas R."/>
            <person name="Gosliner T."/>
            <person name="Date S.V."/>
            <person name="Northen T.R."/>
            <person name="Cheng J.F."/>
            <person name="Burkart M.D."/>
            <person name="Woyke T."/>
        </authorList>
    </citation>
    <scope>NUCLEOTIDE SEQUENCE</scope>
    <source>
        <strain evidence="1">Df01</strain>
    </source>
</reference>
<comment type="caution">
    <text evidence="1">The sequence shown here is derived from an EMBL/GenBank/DDBJ whole genome shotgun (WGS) entry which is preliminary data.</text>
</comment>
<dbReference type="PANTHER" id="PTHR38767">
    <property type="entry name" value="DNA POLYMERASE III SUBUNIT CHI"/>
    <property type="match status" value="1"/>
</dbReference>
<proteinExistence type="predicted"/>
<sequence>MTNVIMYIGVSDKLRFLLGLLSKKLLPHNMRVLIAAADEAEVAKVDNYLWTAVPGGFVPHVRLEDDAATETPVLITAGTLADDFHADTLVSWQHETQSFFPRFACLIDIVPTEGKDSGRTRYRFYQSHGYQINVHNLDK</sequence>
<protein>
    <submittedName>
        <fullName evidence="1">DNA polymerase III subunit chi</fullName>
    </submittedName>
</protein>
<evidence type="ECO:0000313" key="2">
    <source>
        <dbReference type="Proteomes" id="UP001168167"/>
    </source>
</evidence>
<organism evidence="1 2">
    <name type="scientific">Candidatus Doriopsillibacter californiensis</name>
    <dbReference type="NCBI Taxonomy" id="2970740"/>
    <lineage>
        <taxon>Bacteria</taxon>
        <taxon>Pseudomonadati</taxon>
        <taxon>Pseudomonadota</taxon>
        <taxon>Gammaproteobacteria</taxon>
        <taxon>Candidatus Tethybacterales</taxon>
        <taxon>Candidatus Persebacteraceae</taxon>
        <taxon>Candidatus Doriopsillibacter</taxon>
    </lineage>
</organism>
<dbReference type="Pfam" id="PF04364">
    <property type="entry name" value="DNA_pol3_chi"/>
    <property type="match status" value="1"/>
</dbReference>
<dbReference type="InterPro" id="IPR036768">
    <property type="entry name" value="PolIII_chi_sf"/>
</dbReference>
<gene>
    <name evidence="1" type="ORF">NQX30_01180</name>
</gene>
<keyword evidence="2" id="KW-1185">Reference proteome</keyword>
<dbReference type="PANTHER" id="PTHR38767:SF1">
    <property type="entry name" value="DNA POLYMERASE III SUBUNIT CHI"/>
    <property type="match status" value="1"/>
</dbReference>
<dbReference type="InterPro" id="IPR007459">
    <property type="entry name" value="DNA_pol3_chi"/>
</dbReference>
<accession>A0ABT7QJW8</accession>
<name>A0ABT7QJW8_9GAMM</name>
<evidence type="ECO:0000313" key="1">
    <source>
        <dbReference type="EMBL" id="MDM5146999.1"/>
    </source>
</evidence>
<dbReference type="Proteomes" id="UP001168167">
    <property type="component" value="Unassembled WGS sequence"/>
</dbReference>
<dbReference type="EMBL" id="JANQAO010000001">
    <property type="protein sequence ID" value="MDM5146999.1"/>
    <property type="molecule type" value="Genomic_DNA"/>
</dbReference>
<reference evidence="1" key="1">
    <citation type="submission" date="2022-08" db="EMBL/GenBank/DDBJ databases">
        <authorList>
            <person name="Dzunkova M."/>
            <person name="La Clair J."/>
            <person name="Tyml T."/>
            <person name="Doud D."/>
            <person name="Schulz F."/>
            <person name="Piquer S."/>
            <person name="Porcel Sanchis D."/>
            <person name="Osborn A."/>
            <person name="Robinson D."/>
            <person name="Louie K.B."/>
            <person name="Bowen B.P."/>
            <person name="Bowers R."/>
            <person name="Lee J."/>
            <person name="Arnau Llombart V."/>
            <person name="Diaz Villanueva W."/>
            <person name="Gosliner T."/>
            <person name="Northen T."/>
            <person name="Cheng J.-F."/>
            <person name="Burkart M.D."/>
            <person name="Woyke T."/>
        </authorList>
    </citation>
    <scope>NUCLEOTIDE SEQUENCE</scope>
    <source>
        <strain evidence="1">Df01</strain>
    </source>
</reference>